<keyword evidence="3" id="KW-1185">Reference proteome</keyword>
<proteinExistence type="predicted"/>
<sequence>MLRTGNRSVHGRTTSGYRPHSAHIIGWGRGLSENDQFARAGPTCLYEAFTCGTTAPICSSSGRLSRRRSTKIAPIEPEARANLLH</sequence>
<dbReference type="EMBL" id="JANPWB010000012">
    <property type="protein sequence ID" value="KAJ1113609.1"/>
    <property type="molecule type" value="Genomic_DNA"/>
</dbReference>
<accession>A0AAV7NDR6</accession>
<evidence type="ECO:0000313" key="2">
    <source>
        <dbReference type="EMBL" id="KAJ1113609.1"/>
    </source>
</evidence>
<dbReference type="Proteomes" id="UP001066276">
    <property type="component" value="Chromosome 8"/>
</dbReference>
<protein>
    <submittedName>
        <fullName evidence="2">Uncharacterized protein</fullName>
    </submittedName>
</protein>
<feature type="region of interest" description="Disordered" evidence="1">
    <location>
        <begin position="60"/>
        <end position="85"/>
    </location>
</feature>
<reference evidence="2" key="1">
    <citation type="journal article" date="2022" name="bioRxiv">
        <title>Sequencing and chromosome-scale assembly of the giantPleurodeles waltlgenome.</title>
        <authorList>
            <person name="Brown T."/>
            <person name="Elewa A."/>
            <person name="Iarovenko S."/>
            <person name="Subramanian E."/>
            <person name="Araus A.J."/>
            <person name="Petzold A."/>
            <person name="Susuki M."/>
            <person name="Suzuki K.-i.T."/>
            <person name="Hayashi T."/>
            <person name="Toyoda A."/>
            <person name="Oliveira C."/>
            <person name="Osipova E."/>
            <person name="Leigh N.D."/>
            <person name="Simon A."/>
            <person name="Yun M.H."/>
        </authorList>
    </citation>
    <scope>NUCLEOTIDE SEQUENCE</scope>
    <source>
        <strain evidence="2">20211129_DDA</strain>
        <tissue evidence="2">Liver</tissue>
    </source>
</reference>
<comment type="caution">
    <text evidence="2">The sequence shown here is derived from an EMBL/GenBank/DDBJ whole genome shotgun (WGS) entry which is preliminary data.</text>
</comment>
<dbReference type="AlphaFoldDB" id="A0AAV7NDR6"/>
<organism evidence="2 3">
    <name type="scientific">Pleurodeles waltl</name>
    <name type="common">Iberian ribbed newt</name>
    <dbReference type="NCBI Taxonomy" id="8319"/>
    <lineage>
        <taxon>Eukaryota</taxon>
        <taxon>Metazoa</taxon>
        <taxon>Chordata</taxon>
        <taxon>Craniata</taxon>
        <taxon>Vertebrata</taxon>
        <taxon>Euteleostomi</taxon>
        <taxon>Amphibia</taxon>
        <taxon>Batrachia</taxon>
        <taxon>Caudata</taxon>
        <taxon>Salamandroidea</taxon>
        <taxon>Salamandridae</taxon>
        <taxon>Pleurodelinae</taxon>
        <taxon>Pleurodeles</taxon>
    </lineage>
</organism>
<evidence type="ECO:0000256" key="1">
    <source>
        <dbReference type="SAM" id="MobiDB-lite"/>
    </source>
</evidence>
<evidence type="ECO:0000313" key="3">
    <source>
        <dbReference type="Proteomes" id="UP001066276"/>
    </source>
</evidence>
<name>A0AAV7NDR6_PLEWA</name>
<gene>
    <name evidence="2" type="ORF">NDU88_001851</name>
</gene>